<evidence type="ECO:0000313" key="7">
    <source>
        <dbReference type="EMBL" id="CAB4276427.1"/>
    </source>
</evidence>
<dbReference type="PANTHER" id="PTHR11266:SF86">
    <property type="entry name" value="PEROXISOMAL MEMBRANE PROTEIN PMP22"/>
    <property type="match status" value="1"/>
</dbReference>
<sequence length="111" mass="12302">MASSGKGLGTQGSRAGGVLSAISDSVSRKLTGVQKHQLRRLFLKVLVGAVYLGPFGHFLHLLLDNIFKGKKDSKTVAKMFWPALGWINHQYVPLHLRVVFHSLVAFGWYKL</sequence>
<comment type="similarity">
    <text evidence="2 6">Belongs to the peroxisomal membrane protein PXMP2/4 family.</text>
</comment>
<dbReference type="PANTHER" id="PTHR11266">
    <property type="entry name" value="PEROXISOMAL MEMBRANE PROTEIN 2, PXMP2 MPV17"/>
    <property type="match status" value="1"/>
</dbReference>
<reference evidence="10" key="1">
    <citation type="journal article" date="2020" name="Genome Biol.">
        <title>Gamete binning: chromosome-level and haplotype-resolved genome assembly enabled by high-throughput single-cell sequencing of gamete genomes.</title>
        <authorList>
            <person name="Campoy J.A."/>
            <person name="Sun H."/>
            <person name="Goel M."/>
            <person name="Jiao W.-B."/>
            <person name="Folz-Donahue K."/>
            <person name="Wang N."/>
            <person name="Rubio M."/>
            <person name="Liu C."/>
            <person name="Kukat C."/>
            <person name="Ruiz D."/>
            <person name="Huettel B."/>
            <person name="Schneeberger K."/>
        </authorList>
    </citation>
    <scope>NUCLEOTIDE SEQUENCE [LARGE SCALE GENOMIC DNA]</scope>
    <source>
        <strain evidence="10">cv. Rojo Pasion</strain>
    </source>
</reference>
<dbReference type="Pfam" id="PF04117">
    <property type="entry name" value="Mpv17_PMP22"/>
    <property type="match status" value="1"/>
</dbReference>
<keyword evidence="3 6" id="KW-0812">Transmembrane</keyword>
<evidence type="ECO:0000256" key="6">
    <source>
        <dbReference type="RuleBase" id="RU363053"/>
    </source>
</evidence>
<dbReference type="GO" id="GO:0005737">
    <property type="term" value="C:cytoplasm"/>
    <property type="evidence" value="ECO:0007669"/>
    <property type="project" value="TreeGrafter"/>
</dbReference>
<comment type="caution">
    <text evidence="6">Lacks conserved residue(s) required for the propagation of feature annotation.</text>
</comment>
<evidence type="ECO:0000313" key="8">
    <source>
        <dbReference type="EMBL" id="CAB4306820.1"/>
    </source>
</evidence>
<gene>
    <name evidence="7" type="ORF">CURHAP_LOCUS25528</name>
    <name evidence="8" type="ORF">ORAREDHAP_LOCUS25131</name>
</gene>
<evidence type="ECO:0000256" key="5">
    <source>
        <dbReference type="ARBA" id="ARBA00023136"/>
    </source>
</evidence>
<dbReference type="Proteomes" id="UP000507245">
    <property type="component" value="Unassembled WGS sequence"/>
</dbReference>
<dbReference type="AlphaFoldDB" id="A0A6J5WYR5"/>
<keyword evidence="10" id="KW-1185">Reference proteome</keyword>
<dbReference type="GO" id="GO:0016020">
    <property type="term" value="C:membrane"/>
    <property type="evidence" value="ECO:0007669"/>
    <property type="project" value="UniProtKB-SubCell"/>
</dbReference>
<keyword evidence="5 6" id="KW-0472">Membrane</keyword>
<dbReference type="EMBL" id="CAEKDK010000004">
    <property type="protein sequence ID" value="CAB4276427.1"/>
    <property type="molecule type" value="Genomic_DNA"/>
</dbReference>
<accession>A0A6J5WYR5</accession>
<protein>
    <submittedName>
        <fullName evidence="8">Uncharacterized protein</fullName>
    </submittedName>
</protein>
<organism evidence="8 10">
    <name type="scientific">Prunus armeniaca</name>
    <name type="common">Apricot</name>
    <name type="synonym">Armeniaca vulgaris</name>
    <dbReference type="NCBI Taxonomy" id="36596"/>
    <lineage>
        <taxon>Eukaryota</taxon>
        <taxon>Viridiplantae</taxon>
        <taxon>Streptophyta</taxon>
        <taxon>Embryophyta</taxon>
        <taxon>Tracheophyta</taxon>
        <taxon>Spermatophyta</taxon>
        <taxon>Magnoliopsida</taxon>
        <taxon>eudicotyledons</taxon>
        <taxon>Gunneridae</taxon>
        <taxon>Pentapetalae</taxon>
        <taxon>rosids</taxon>
        <taxon>fabids</taxon>
        <taxon>Rosales</taxon>
        <taxon>Rosaceae</taxon>
        <taxon>Amygdaloideae</taxon>
        <taxon>Amygdaleae</taxon>
        <taxon>Prunus</taxon>
    </lineage>
</organism>
<dbReference type="EMBL" id="CAEKKB010000004">
    <property type="protein sequence ID" value="CAB4306820.1"/>
    <property type="molecule type" value="Genomic_DNA"/>
</dbReference>
<name>A0A6J5WYR5_PRUAR</name>
<evidence type="ECO:0000256" key="2">
    <source>
        <dbReference type="ARBA" id="ARBA00006824"/>
    </source>
</evidence>
<comment type="subcellular location">
    <subcellularLocation>
        <location evidence="1">Membrane</location>
        <topology evidence="1">Multi-pass membrane protein</topology>
    </subcellularLocation>
</comment>
<feature type="transmembrane region" description="Helical" evidence="6">
    <location>
        <begin position="41"/>
        <end position="63"/>
    </location>
</feature>
<evidence type="ECO:0000256" key="1">
    <source>
        <dbReference type="ARBA" id="ARBA00004141"/>
    </source>
</evidence>
<proteinExistence type="inferred from homology"/>
<reference evidence="8 9" key="2">
    <citation type="submission" date="2020-05" db="EMBL/GenBank/DDBJ databases">
        <authorList>
            <person name="Campoy J."/>
            <person name="Schneeberger K."/>
            <person name="Spophaly S."/>
        </authorList>
    </citation>
    <scope>NUCLEOTIDE SEQUENCE [LARGE SCALE GENOMIC DNA]</scope>
    <source>
        <strain evidence="8">PruArmRojPasFocal</strain>
    </source>
</reference>
<evidence type="ECO:0000256" key="3">
    <source>
        <dbReference type="ARBA" id="ARBA00022692"/>
    </source>
</evidence>
<keyword evidence="4 6" id="KW-1133">Transmembrane helix</keyword>
<dbReference type="OrthoDB" id="10267969at2759"/>
<evidence type="ECO:0000313" key="10">
    <source>
        <dbReference type="Proteomes" id="UP000507245"/>
    </source>
</evidence>
<evidence type="ECO:0000313" key="9">
    <source>
        <dbReference type="Proteomes" id="UP000507222"/>
    </source>
</evidence>
<evidence type="ECO:0000256" key="4">
    <source>
        <dbReference type="ARBA" id="ARBA00022989"/>
    </source>
</evidence>
<dbReference type="Proteomes" id="UP000507222">
    <property type="component" value="Unassembled WGS sequence"/>
</dbReference>
<dbReference type="InterPro" id="IPR007248">
    <property type="entry name" value="Mpv17_PMP22"/>
</dbReference>